<dbReference type="Gene3D" id="3.40.50.150">
    <property type="entry name" value="Vaccinia Virus protein VP39"/>
    <property type="match status" value="1"/>
</dbReference>
<accession>A0ABY8E7N3</accession>
<dbReference type="EMBL" id="CP120733">
    <property type="protein sequence ID" value="WFD08916.1"/>
    <property type="molecule type" value="Genomic_DNA"/>
</dbReference>
<evidence type="ECO:0000313" key="2">
    <source>
        <dbReference type="EMBL" id="WFD08916.1"/>
    </source>
</evidence>
<reference evidence="2 3" key="1">
    <citation type="submission" date="2023-03" db="EMBL/GenBank/DDBJ databases">
        <title>Complete genome sequence of Tepidibacter sp. SWIR-1, isolated from a deep-sea hydrothermal vent.</title>
        <authorList>
            <person name="Li X."/>
        </authorList>
    </citation>
    <scope>NUCLEOTIDE SEQUENCE [LARGE SCALE GENOMIC DNA]</scope>
    <source>
        <strain evidence="2 3">SWIR-1</strain>
    </source>
</reference>
<evidence type="ECO:0000259" key="1">
    <source>
        <dbReference type="Pfam" id="PF13679"/>
    </source>
</evidence>
<feature type="domain" description="Methyltransferase" evidence="1">
    <location>
        <begin position="34"/>
        <end position="101"/>
    </location>
</feature>
<evidence type="ECO:0000313" key="3">
    <source>
        <dbReference type="Proteomes" id="UP001222800"/>
    </source>
</evidence>
<gene>
    <name evidence="2" type="ORF">P4S50_11005</name>
</gene>
<dbReference type="InterPro" id="IPR029063">
    <property type="entry name" value="SAM-dependent_MTases_sf"/>
</dbReference>
<sequence>MKEQYYENLLNIKTTGHQKWDKNSLHYHPYEATLYSALEMLFKEYQVESEDNIVDFGCGKGRLVFYINYFYNSNVIGVEMDKDLHLEAIENKYSYLKKYKKNIDKINFLCCFAQEYNIKPVDNKFYFFNPFSIQIFRKIIDNILLSVEEYERKVELILYYPSEDYIYYLDNNTPFVLIDEIIMDNLYKRDSSERFLIYQF</sequence>
<dbReference type="RefSeq" id="WP_277730834.1">
    <property type="nucleotide sequence ID" value="NZ_CP120733.1"/>
</dbReference>
<dbReference type="SUPFAM" id="SSF53335">
    <property type="entry name" value="S-adenosyl-L-methionine-dependent methyltransferases"/>
    <property type="match status" value="1"/>
</dbReference>
<keyword evidence="3" id="KW-1185">Reference proteome</keyword>
<dbReference type="Proteomes" id="UP001222800">
    <property type="component" value="Chromosome"/>
</dbReference>
<organism evidence="2 3">
    <name type="scientific">Tepidibacter hydrothermalis</name>
    <dbReference type="NCBI Taxonomy" id="3036126"/>
    <lineage>
        <taxon>Bacteria</taxon>
        <taxon>Bacillati</taxon>
        <taxon>Bacillota</taxon>
        <taxon>Clostridia</taxon>
        <taxon>Peptostreptococcales</taxon>
        <taxon>Peptostreptococcaceae</taxon>
        <taxon>Tepidibacter</taxon>
    </lineage>
</organism>
<dbReference type="Pfam" id="PF13679">
    <property type="entry name" value="Methyltransf_32"/>
    <property type="match status" value="1"/>
</dbReference>
<dbReference type="GO" id="GO:0032259">
    <property type="term" value="P:methylation"/>
    <property type="evidence" value="ECO:0007669"/>
    <property type="project" value="UniProtKB-KW"/>
</dbReference>
<keyword evidence="2" id="KW-0489">Methyltransferase</keyword>
<dbReference type="InterPro" id="IPR025714">
    <property type="entry name" value="Methyltranfer_dom"/>
</dbReference>
<dbReference type="GO" id="GO:0008168">
    <property type="term" value="F:methyltransferase activity"/>
    <property type="evidence" value="ECO:0007669"/>
    <property type="project" value="UniProtKB-KW"/>
</dbReference>
<protein>
    <submittedName>
        <fullName evidence="2">Methyltransferase</fullName>
    </submittedName>
</protein>
<name>A0ABY8E7N3_9FIRM</name>
<proteinExistence type="predicted"/>
<keyword evidence="2" id="KW-0808">Transferase</keyword>